<evidence type="ECO:0000313" key="1">
    <source>
        <dbReference type="EMBL" id="PZQ95060.1"/>
    </source>
</evidence>
<gene>
    <name evidence="1" type="ORF">DI533_20600</name>
</gene>
<dbReference type="EMBL" id="QFQS01000010">
    <property type="protein sequence ID" value="PZQ95060.1"/>
    <property type="molecule type" value="Genomic_DNA"/>
</dbReference>
<organism evidence="1 2">
    <name type="scientific">Cereibacter sphaeroides</name>
    <name type="common">Rhodobacter sphaeroides</name>
    <dbReference type="NCBI Taxonomy" id="1063"/>
    <lineage>
        <taxon>Bacteria</taxon>
        <taxon>Pseudomonadati</taxon>
        <taxon>Pseudomonadota</taxon>
        <taxon>Alphaproteobacteria</taxon>
        <taxon>Rhodobacterales</taxon>
        <taxon>Paracoccaceae</taxon>
        <taxon>Cereibacter</taxon>
    </lineage>
</organism>
<proteinExistence type="predicted"/>
<comment type="caution">
    <text evidence="1">The sequence shown here is derived from an EMBL/GenBank/DDBJ whole genome shotgun (WGS) entry which is preliminary data.</text>
</comment>
<name>A0A2W5UAU5_CERSP</name>
<accession>A0A2W5UAU5</accession>
<sequence length="261" mass="29420">MCYYYSDVTTARGITMKKPVPRFVRFDNRSPDKVPLYPFPLPQGVRAVATTNGTSVDIYDATSGSTGSSLKGFVPHIEQAIVDLYHALYSEPDPRYTQNGEQVVFPMHAFDIIIHDRDNGGSGDTTNRLLSEWAFDDEWPAPPEAVCAVILAHMPAENLSRGSDTVDLWQRRAHLKRGLIRIGMCNPYSNPRPILRYNPIAPDSWDSAFTEGCAGRNRDMFWRQVDNCFVNGYVGCLVIDVWQPWSVKGDAFQLINEEDLI</sequence>
<evidence type="ECO:0000313" key="2">
    <source>
        <dbReference type="Proteomes" id="UP000248975"/>
    </source>
</evidence>
<dbReference type="Proteomes" id="UP000248975">
    <property type="component" value="Unassembled WGS sequence"/>
</dbReference>
<protein>
    <submittedName>
        <fullName evidence="1">Uncharacterized protein</fullName>
    </submittedName>
</protein>
<dbReference type="AlphaFoldDB" id="A0A2W5UAU5"/>
<reference evidence="1 2" key="1">
    <citation type="submission" date="2017-08" db="EMBL/GenBank/DDBJ databases">
        <title>Infants hospitalized years apart are colonized by the same room-sourced microbial strains.</title>
        <authorList>
            <person name="Brooks B."/>
            <person name="Olm M.R."/>
            <person name="Firek B.A."/>
            <person name="Baker R."/>
            <person name="Thomas B.C."/>
            <person name="Morowitz M.J."/>
            <person name="Banfield J.F."/>
        </authorList>
    </citation>
    <scope>NUCLEOTIDE SEQUENCE [LARGE SCALE GENOMIC DNA]</scope>
    <source>
        <strain evidence="1">S2_003_000_R2_11</strain>
    </source>
</reference>